<dbReference type="eggNOG" id="COG2327">
    <property type="taxonomic scope" value="Bacteria"/>
</dbReference>
<dbReference type="STRING" id="292563.Cyast_0717"/>
<name>K9YID0_CYASC</name>
<evidence type="ECO:0000313" key="3">
    <source>
        <dbReference type="Proteomes" id="UP000010483"/>
    </source>
</evidence>
<evidence type="ECO:0000259" key="1">
    <source>
        <dbReference type="Pfam" id="PF04230"/>
    </source>
</evidence>
<proteinExistence type="predicted"/>
<gene>
    <name evidence="2" type="ordered locus">Cyast_0717</name>
</gene>
<protein>
    <recommendedName>
        <fullName evidence="1">Polysaccharide pyruvyl transferase domain-containing protein</fullName>
    </recommendedName>
</protein>
<reference evidence="3" key="1">
    <citation type="journal article" date="2013" name="Proc. Natl. Acad. Sci. U.S.A.">
        <title>Improving the coverage of the cyanobacterial phylum using diversity-driven genome sequencing.</title>
        <authorList>
            <person name="Shih P.M."/>
            <person name="Wu D."/>
            <person name="Latifi A."/>
            <person name="Axen S.D."/>
            <person name="Fewer D.P."/>
            <person name="Talla E."/>
            <person name="Calteau A."/>
            <person name="Cai F."/>
            <person name="Tandeau de Marsac N."/>
            <person name="Rippka R."/>
            <person name="Herdman M."/>
            <person name="Sivonen K."/>
            <person name="Coursin T."/>
            <person name="Laurent T."/>
            <person name="Goodwin L."/>
            <person name="Nolan M."/>
            <person name="Davenport K.W."/>
            <person name="Han C.S."/>
            <person name="Rubin E.M."/>
            <person name="Eisen J.A."/>
            <person name="Woyke T."/>
            <person name="Gugger M."/>
            <person name="Kerfeld C.A."/>
        </authorList>
    </citation>
    <scope>NUCLEOTIDE SEQUENCE [LARGE SCALE GENOMIC DNA]</scope>
    <source>
        <strain evidence="3">ATCC 29140 / PCC 7202</strain>
    </source>
</reference>
<sequence>MSEQINKAPQIAVWGSYLWGNFGDDVMAIMVSRHLQKQGFHPVVYKLDAKLAEYYGISSESDINILFSGSIACIVGGGGLLCPDNLMDNEWKKFYHSLSQYPIPVHFCSIGGDGNSSLPLLSLYAIKSLLLPNIKSGTVRLESDVKLFEELEIDCEFYPDIILSSPIFFPVNSDNYVETKAQKNSKFSIMINLSKRNNIRIIFKLINLLFIFCHSKITYLRTHLSWLNPSKPPFLDYEYLGSESDEQVVRYENIEQVRDALLNSDLIISCKLHAGVFALSYGIPFISINGAKKTKAFFDQANINSYFSIGRFYLLRLFFLILNRKKLSSIIDAIHHNTKLPIFRQKSYGHFEAIDKFISKYYASTL</sequence>
<dbReference type="Proteomes" id="UP000010483">
    <property type="component" value="Chromosome"/>
</dbReference>
<accession>K9YID0</accession>
<dbReference type="HOGENOM" id="CLU_755900_0_0_3"/>
<dbReference type="BioCyc" id="CSTA292563:G1353-723-MONOMER"/>
<dbReference type="AlphaFoldDB" id="K9YID0"/>
<feature type="domain" description="Polysaccharide pyruvyl transferase" evidence="1">
    <location>
        <begin position="21"/>
        <end position="289"/>
    </location>
</feature>
<dbReference type="Pfam" id="PF04230">
    <property type="entry name" value="PS_pyruv_trans"/>
    <property type="match status" value="1"/>
</dbReference>
<dbReference type="InterPro" id="IPR007345">
    <property type="entry name" value="Polysacch_pyruvyl_Trfase"/>
</dbReference>
<dbReference type="EMBL" id="CP003940">
    <property type="protein sequence ID" value="AFZ46691.1"/>
    <property type="molecule type" value="Genomic_DNA"/>
</dbReference>
<organism evidence="2 3">
    <name type="scientific">Cyanobacterium stanieri (strain ATCC 29140 / PCC 7202)</name>
    <dbReference type="NCBI Taxonomy" id="292563"/>
    <lineage>
        <taxon>Bacteria</taxon>
        <taxon>Bacillati</taxon>
        <taxon>Cyanobacteriota</taxon>
        <taxon>Cyanophyceae</taxon>
        <taxon>Oscillatoriophycideae</taxon>
        <taxon>Chroococcales</taxon>
        <taxon>Geminocystaceae</taxon>
        <taxon>Cyanobacterium</taxon>
    </lineage>
</organism>
<keyword evidence="3" id="KW-1185">Reference proteome</keyword>
<evidence type="ECO:0000313" key="2">
    <source>
        <dbReference type="EMBL" id="AFZ46691.1"/>
    </source>
</evidence>
<dbReference type="KEGG" id="csn:Cyast_0717"/>